<dbReference type="PANTHER" id="PTHR48082:SF2">
    <property type="entry name" value="ATP SYNTHASE SUBUNIT ALPHA, MITOCHONDRIAL"/>
    <property type="match status" value="1"/>
</dbReference>
<dbReference type="Gene3D" id="2.40.30.20">
    <property type="match status" value="1"/>
</dbReference>
<dbReference type="Pfam" id="PF00006">
    <property type="entry name" value="ATP-synt_ab"/>
    <property type="match status" value="1"/>
</dbReference>
<dbReference type="Proteomes" id="UP001148614">
    <property type="component" value="Unassembled WGS sequence"/>
</dbReference>
<evidence type="ECO:0000256" key="11">
    <source>
        <dbReference type="RuleBase" id="RU000339"/>
    </source>
</evidence>
<dbReference type="NCBIfam" id="NF009884">
    <property type="entry name" value="PRK13343.1"/>
    <property type="match status" value="1"/>
</dbReference>
<accession>A0A9W8TNZ6</accession>
<name>A0A9W8TNZ6_9PEZI</name>
<dbReference type="Gene3D" id="3.40.50.300">
    <property type="entry name" value="P-loop containing nucleotide triphosphate hydrolases"/>
    <property type="match status" value="1"/>
</dbReference>
<evidence type="ECO:0000259" key="13">
    <source>
        <dbReference type="Pfam" id="PF00006"/>
    </source>
</evidence>
<organism evidence="16 17">
    <name type="scientific">Xylaria arbuscula</name>
    <dbReference type="NCBI Taxonomy" id="114810"/>
    <lineage>
        <taxon>Eukaryota</taxon>
        <taxon>Fungi</taxon>
        <taxon>Dikarya</taxon>
        <taxon>Ascomycota</taxon>
        <taxon>Pezizomycotina</taxon>
        <taxon>Sordariomycetes</taxon>
        <taxon>Xylariomycetidae</taxon>
        <taxon>Xylariales</taxon>
        <taxon>Xylariaceae</taxon>
        <taxon>Xylaria</taxon>
    </lineage>
</organism>
<dbReference type="GO" id="GO:0046933">
    <property type="term" value="F:proton-transporting ATP synthase activity, rotational mechanism"/>
    <property type="evidence" value="ECO:0007669"/>
    <property type="project" value="InterPro"/>
</dbReference>
<evidence type="ECO:0000256" key="8">
    <source>
        <dbReference type="ARBA" id="ARBA00023136"/>
    </source>
</evidence>
<evidence type="ECO:0000256" key="3">
    <source>
        <dbReference type="ARBA" id="ARBA00022448"/>
    </source>
</evidence>
<evidence type="ECO:0000256" key="10">
    <source>
        <dbReference type="ARBA" id="ARBA00023310"/>
    </source>
</evidence>
<dbReference type="InterPro" id="IPR000194">
    <property type="entry name" value="ATPase_F1/V1/A1_a/bsu_nucl-bd"/>
</dbReference>
<dbReference type="FunFam" id="1.20.150.20:FF:000001">
    <property type="entry name" value="ATP synthase subunit alpha"/>
    <property type="match status" value="1"/>
</dbReference>
<dbReference type="SUPFAM" id="SSF50615">
    <property type="entry name" value="N-terminal domain of alpha and beta subunits of F1 ATP synthase"/>
    <property type="match status" value="1"/>
</dbReference>
<evidence type="ECO:0000313" key="17">
    <source>
        <dbReference type="Proteomes" id="UP001148614"/>
    </source>
</evidence>
<dbReference type="InterPro" id="IPR000793">
    <property type="entry name" value="ATP_synth_asu_C"/>
</dbReference>
<dbReference type="GO" id="GO:0005524">
    <property type="term" value="F:ATP binding"/>
    <property type="evidence" value="ECO:0007669"/>
    <property type="project" value="UniProtKB-KW"/>
</dbReference>
<evidence type="ECO:0000259" key="14">
    <source>
        <dbReference type="Pfam" id="PF00306"/>
    </source>
</evidence>
<dbReference type="FunFam" id="2.40.30.20:FF:000001">
    <property type="entry name" value="ATP synthase subunit alpha"/>
    <property type="match status" value="1"/>
</dbReference>
<dbReference type="PANTHER" id="PTHR48082">
    <property type="entry name" value="ATP SYNTHASE SUBUNIT ALPHA, MITOCHONDRIAL"/>
    <property type="match status" value="1"/>
</dbReference>
<keyword evidence="9 12" id="KW-0139">CF(1)</keyword>
<comment type="caution">
    <text evidence="16">The sequence shown here is derived from an EMBL/GenBank/DDBJ whole genome shotgun (WGS) entry which is preliminary data.</text>
</comment>
<keyword evidence="3 11" id="KW-0813">Transport</keyword>
<comment type="similarity">
    <text evidence="2 11">Belongs to the ATPase alpha/beta chains family.</text>
</comment>
<dbReference type="Pfam" id="PF00306">
    <property type="entry name" value="ATP-synt_ab_C"/>
    <property type="match status" value="1"/>
</dbReference>
<dbReference type="CDD" id="cd18116">
    <property type="entry name" value="ATP-synt_F1_alpha_N"/>
    <property type="match status" value="1"/>
</dbReference>
<evidence type="ECO:0000256" key="12">
    <source>
        <dbReference type="RuleBase" id="RU003551"/>
    </source>
</evidence>
<dbReference type="CDD" id="cd01132">
    <property type="entry name" value="F1-ATPase_alpha_CD"/>
    <property type="match status" value="1"/>
</dbReference>
<dbReference type="InterPro" id="IPR023366">
    <property type="entry name" value="ATP_synth_asu-like_sf"/>
</dbReference>
<keyword evidence="17" id="KW-1185">Reference proteome</keyword>
<keyword evidence="5 11" id="KW-0375">Hydrogen ion transport</keyword>
<sequence length="607" mass="65487">MFRNALRQSSRAVSALSASGRVAAPRATAIRPSVTPIRSSIELFVAVFDVAGELAELARASGGGAVALGHFRLTLVFFSQTRNAAPAAINFQARSYADKATPTEVSSILEQRIRGVAEESNLAETGRVLSVGDGIARVHGMANVQAEELVEFASGVKGMCMNLEAGQVGVVLFGSDRLVKEGEVVKRTGEIVDVPVGAELLGRVVDALGNPIDGKGPLNTKERRRAQLKAPGILPRQSVNQPVQTGLKSIDAMVPIGRGQRELIIGDRQTGKTAVALDAMLNQKRWNNSNDETKKLYCVYVAVGQKRSTVAQLVKTLEENDAMKYSIVVAATASEAAPLQYLAPFTGASIGEYFRDNGKHSLVIYDDLSKQAVAYRQMSLLLRRPPGREAYPGDVFYLHSRLLERAAKMNSKLGGGSMTALPVIETQGGDVSAYIPTNVISITDGQIFLEAELFYKGIRPAINVGLSVSRVGSAAQLKAMKQVAGSLKLFLAQYREVAAFAQFGSDLDAATKQTLNRGERLTELLKQKQYSPMAVNEMVPLIFAGVNGYLDNVPVNKILTWEADFLSHLKTNESEILATIDKEGSISKELEAKLKDVVQNFTKSFLS</sequence>
<evidence type="ECO:0000256" key="7">
    <source>
        <dbReference type="ARBA" id="ARBA00023065"/>
    </source>
</evidence>
<evidence type="ECO:0000259" key="15">
    <source>
        <dbReference type="Pfam" id="PF02874"/>
    </source>
</evidence>
<reference evidence="16" key="1">
    <citation type="submission" date="2022-07" db="EMBL/GenBank/DDBJ databases">
        <title>Genome Sequence of Xylaria arbuscula.</title>
        <authorList>
            <person name="Buettner E."/>
        </authorList>
    </citation>
    <scope>NUCLEOTIDE SEQUENCE</scope>
    <source>
        <strain evidence="16">VT107</strain>
    </source>
</reference>
<dbReference type="AlphaFoldDB" id="A0A9W8TNZ6"/>
<dbReference type="VEuPathDB" id="FungiDB:F4678DRAFT_476020"/>
<dbReference type="SUPFAM" id="SSF52540">
    <property type="entry name" value="P-loop containing nucleoside triphosphate hydrolases"/>
    <property type="match status" value="1"/>
</dbReference>
<evidence type="ECO:0000256" key="5">
    <source>
        <dbReference type="ARBA" id="ARBA00022781"/>
    </source>
</evidence>
<keyword evidence="7 11" id="KW-0406">Ion transport</keyword>
<dbReference type="GO" id="GO:0005743">
    <property type="term" value="C:mitochondrial inner membrane"/>
    <property type="evidence" value="ECO:0007669"/>
    <property type="project" value="UniProtKB-SubCell"/>
</dbReference>
<evidence type="ECO:0000256" key="6">
    <source>
        <dbReference type="ARBA" id="ARBA00022840"/>
    </source>
</evidence>
<dbReference type="PROSITE" id="PS00152">
    <property type="entry name" value="ATPASE_ALPHA_BETA"/>
    <property type="match status" value="1"/>
</dbReference>
<dbReference type="InterPro" id="IPR038376">
    <property type="entry name" value="ATP_synth_asu_C_sf"/>
</dbReference>
<dbReference type="FunFam" id="3.40.50.300:FF:004039">
    <property type="entry name" value="ATP synthase subunit alpha, mitochondrial"/>
    <property type="match status" value="1"/>
</dbReference>
<dbReference type="InterPro" id="IPR020003">
    <property type="entry name" value="ATPase_a/bsu_AS"/>
</dbReference>
<feature type="domain" description="ATPase F1/V1/A1 complex alpha/beta subunit nucleotide-binding" evidence="13">
    <location>
        <begin position="246"/>
        <end position="469"/>
    </location>
</feature>
<comment type="subcellular location">
    <subcellularLocation>
        <location evidence="1">Mitochondrion inner membrane</location>
    </subcellularLocation>
</comment>
<dbReference type="GO" id="GO:0043531">
    <property type="term" value="F:ADP binding"/>
    <property type="evidence" value="ECO:0007669"/>
    <property type="project" value="TreeGrafter"/>
</dbReference>
<comment type="function">
    <text evidence="12">Produces ATP from ADP in the presence of a proton gradient across the membrane.</text>
</comment>
<evidence type="ECO:0000256" key="2">
    <source>
        <dbReference type="ARBA" id="ARBA00008936"/>
    </source>
</evidence>
<dbReference type="NCBIfam" id="TIGR00962">
    <property type="entry name" value="atpA"/>
    <property type="match status" value="1"/>
</dbReference>
<gene>
    <name evidence="16" type="ORF">NPX13_g2634</name>
</gene>
<proteinExistence type="inferred from homology"/>
<evidence type="ECO:0000313" key="16">
    <source>
        <dbReference type="EMBL" id="KAJ3577928.1"/>
    </source>
</evidence>
<keyword evidence="6 12" id="KW-0067">ATP-binding</keyword>
<dbReference type="Gene3D" id="1.20.150.20">
    <property type="entry name" value="ATP synthase alpha/beta chain, C-terminal domain"/>
    <property type="match status" value="1"/>
</dbReference>
<evidence type="ECO:0000256" key="9">
    <source>
        <dbReference type="ARBA" id="ARBA00023196"/>
    </source>
</evidence>
<dbReference type="InterPro" id="IPR004100">
    <property type="entry name" value="ATPase_F1/V1/A1_a/bsu_N"/>
</dbReference>
<dbReference type="InterPro" id="IPR005294">
    <property type="entry name" value="ATP_synth_F1_asu"/>
</dbReference>
<evidence type="ECO:0000256" key="1">
    <source>
        <dbReference type="ARBA" id="ARBA00004273"/>
    </source>
</evidence>
<evidence type="ECO:0000256" key="4">
    <source>
        <dbReference type="ARBA" id="ARBA00022741"/>
    </source>
</evidence>
<dbReference type="SUPFAM" id="SSF47917">
    <property type="entry name" value="C-terminal domain of alpha and beta subunits of F1 ATP synthase"/>
    <property type="match status" value="1"/>
</dbReference>
<dbReference type="InterPro" id="IPR033732">
    <property type="entry name" value="ATP_synth_F1_a_nt-bd_dom"/>
</dbReference>
<dbReference type="HAMAP" id="MF_01346">
    <property type="entry name" value="ATP_synth_alpha_bact"/>
    <property type="match status" value="1"/>
</dbReference>
<feature type="domain" description="ATP synthase alpha subunit C-terminal" evidence="14">
    <location>
        <begin position="476"/>
        <end position="601"/>
    </location>
</feature>
<keyword evidence="4 12" id="KW-0547">Nucleotide-binding</keyword>
<dbReference type="EMBL" id="JANPWZ010000286">
    <property type="protein sequence ID" value="KAJ3577928.1"/>
    <property type="molecule type" value="Genomic_DNA"/>
</dbReference>
<dbReference type="InterPro" id="IPR036121">
    <property type="entry name" value="ATPase_F1/V1/A1_a/bsu_N_sf"/>
</dbReference>
<dbReference type="CDD" id="cd18113">
    <property type="entry name" value="ATP-synt_F1_alpha_C"/>
    <property type="match status" value="1"/>
</dbReference>
<keyword evidence="10 12" id="KW-0066">ATP synthesis</keyword>
<feature type="domain" description="ATPase F1/V1/A1 complex alpha/beta subunit N-terminal" evidence="15">
    <location>
        <begin position="123"/>
        <end position="189"/>
    </location>
</feature>
<keyword evidence="8" id="KW-0472">Membrane</keyword>
<dbReference type="GO" id="GO:0045259">
    <property type="term" value="C:proton-transporting ATP synthase complex"/>
    <property type="evidence" value="ECO:0007669"/>
    <property type="project" value="UniProtKB-KW"/>
</dbReference>
<dbReference type="InterPro" id="IPR027417">
    <property type="entry name" value="P-loop_NTPase"/>
</dbReference>
<protein>
    <recommendedName>
        <fullName evidence="12">ATP synthase subunit alpha</fullName>
    </recommendedName>
</protein>
<dbReference type="Pfam" id="PF02874">
    <property type="entry name" value="ATP-synt_ab_N"/>
    <property type="match status" value="1"/>
</dbReference>